<dbReference type="Pfam" id="PF01087">
    <property type="entry name" value="GalP_UDP_transf"/>
    <property type="match status" value="1"/>
</dbReference>
<dbReference type="OrthoDB" id="418412at2759"/>
<dbReference type="EMBL" id="DS624571">
    <property type="protein sequence ID" value="EEC00909.1"/>
    <property type="molecule type" value="Genomic_DNA"/>
</dbReference>
<dbReference type="HOGENOM" id="CLU_212907_0_0_1"/>
<dbReference type="EMBL" id="ABJB010647159">
    <property type="status" value="NOT_ANNOTATED_CDS"/>
    <property type="molecule type" value="Genomic_DNA"/>
</dbReference>
<dbReference type="InterPro" id="IPR005849">
    <property type="entry name" value="GalP_Utransf_N"/>
</dbReference>
<dbReference type="AlphaFoldDB" id="B7P2T7"/>
<dbReference type="PANTHER" id="PTHR11943">
    <property type="entry name" value="GALACTOSE-1-PHOSPHATE URIDYLYLTRANSFERASE"/>
    <property type="match status" value="1"/>
</dbReference>
<dbReference type="VEuPathDB" id="VectorBase:ISCP_036823"/>
<dbReference type="VEuPathDB" id="VectorBase:ISCI001815"/>
<reference evidence="6" key="2">
    <citation type="submission" date="2020-05" db="UniProtKB">
        <authorList>
            <consortium name="EnsemblMetazoa"/>
        </authorList>
    </citation>
    <scope>IDENTIFICATION</scope>
    <source>
        <strain evidence="6">wikel</strain>
    </source>
</reference>
<dbReference type="GO" id="GO:0008108">
    <property type="term" value="F:UDP-glucose:hexose-1-phosphate uridylyltransferase activity"/>
    <property type="evidence" value="ECO:0007669"/>
    <property type="project" value="UniProtKB-EC"/>
</dbReference>
<protein>
    <submittedName>
        <fullName evidence="5 6">Galactose-1-phosphate uridyl transferase, putative</fullName>
        <ecNumber evidence="5">2.7.7.12</ecNumber>
    </submittedName>
</protein>
<dbReference type="EC" id="2.7.7.12" evidence="5"/>
<dbReference type="GO" id="GO:0006012">
    <property type="term" value="P:galactose metabolic process"/>
    <property type="evidence" value="ECO:0007669"/>
    <property type="project" value="InterPro"/>
</dbReference>
<dbReference type="PaxDb" id="6945-B7P2T7"/>
<evidence type="ECO:0000313" key="7">
    <source>
        <dbReference type="Proteomes" id="UP000001555"/>
    </source>
</evidence>
<dbReference type="InParanoid" id="B7P2T7"/>
<evidence type="ECO:0000256" key="3">
    <source>
        <dbReference type="ARBA" id="ARBA00023277"/>
    </source>
</evidence>
<dbReference type="InterPro" id="IPR036265">
    <property type="entry name" value="HIT-like_sf"/>
</dbReference>
<dbReference type="SUPFAM" id="SSF54197">
    <property type="entry name" value="HIT-like"/>
    <property type="match status" value="1"/>
</dbReference>
<dbReference type="VEuPathDB" id="VectorBase:ISCW001815"/>
<reference evidence="5 7" key="1">
    <citation type="submission" date="2008-03" db="EMBL/GenBank/DDBJ databases">
        <title>Annotation of Ixodes scapularis.</title>
        <authorList>
            <consortium name="Ixodes scapularis Genome Project Consortium"/>
            <person name="Caler E."/>
            <person name="Hannick L.I."/>
            <person name="Bidwell S."/>
            <person name="Joardar V."/>
            <person name="Thiagarajan M."/>
            <person name="Amedeo P."/>
            <person name="Galinsky K.J."/>
            <person name="Schobel S."/>
            <person name="Inman J."/>
            <person name="Hostetler J."/>
            <person name="Miller J."/>
            <person name="Hammond M."/>
            <person name="Megy K."/>
            <person name="Lawson D."/>
            <person name="Kodira C."/>
            <person name="Sutton G."/>
            <person name="Meyer J."/>
            <person name="Hill C.A."/>
            <person name="Birren B."/>
            <person name="Nene V."/>
            <person name="Collins F."/>
            <person name="Alarcon-Chaidez F."/>
            <person name="Wikel S."/>
            <person name="Strausberg R."/>
        </authorList>
    </citation>
    <scope>NUCLEOTIDE SEQUENCE [LARGE SCALE GENOMIC DNA]</scope>
    <source>
        <strain evidence="7">Wikel</strain>
        <strain evidence="5">Wikel colony</strain>
    </source>
</reference>
<dbReference type="InterPro" id="IPR001937">
    <property type="entry name" value="GalP_UDPtransf1"/>
</dbReference>
<organism>
    <name type="scientific">Ixodes scapularis</name>
    <name type="common">Black-legged tick</name>
    <name type="synonym">Deer tick</name>
    <dbReference type="NCBI Taxonomy" id="6945"/>
    <lineage>
        <taxon>Eukaryota</taxon>
        <taxon>Metazoa</taxon>
        <taxon>Ecdysozoa</taxon>
        <taxon>Arthropoda</taxon>
        <taxon>Chelicerata</taxon>
        <taxon>Arachnida</taxon>
        <taxon>Acari</taxon>
        <taxon>Parasitiformes</taxon>
        <taxon>Ixodida</taxon>
        <taxon>Ixodoidea</taxon>
        <taxon>Ixodidae</taxon>
        <taxon>Ixodinae</taxon>
        <taxon>Ixodes</taxon>
    </lineage>
</organism>
<sequence length="55" mass="6335">MCFHPCSNVTLPLMAHEEVETVIDEWASQTAELGKKYTWVQVAMHFTHTQLFGIQ</sequence>
<keyword evidence="3" id="KW-0119">Carbohydrate metabolism</keyword>
<evidence type="ECO:0000313" key="6">
    <source>
        <dbReference type="EnsemblMetazoa" id="ISCW001815-PA"/>
    </source>
</evidence>
<gene>
    <name evidence="5" type="ORF">IscW_ISCW001815</name>
</gene>
<dbReference type="GO" id="GO:0008270">
    <property type="term" value="F:zinc ion binding"/>
    <property type="evidence" value="ECO:0007669"/>
    <property type="project" value="InterPro"/>
</dbReference>
<evidence type="ECO:0000256" key="1">
    <source>
        <dbReference type="ARBA" id="ARBA00022679"/>
    </source>
</evidence>
<keyword evidence="2 5" id="KW-0548">Nucleotidyltransferase</keyword>
<keyword evidence="1 5" id="KW-0808">Transferase</keyword>
<evidence type="ECO:0000259" key="4">
    <source>
        <dbReference type="Pfam" id="PF01087"/>
    </source>
</evidence>
<dbReference type="EMBL" id="ABJB010123895">
    <property type="status" value="NOT_ANNOTATED_CDS"/>
    <property type="molecule type" value="Genomic_DNA"/>
</dbReference>
<dbReference type="EMBL" id="ABJB010605774">
    <property type="status" value="NOT_ANNOTATED_CDS"/>
    <property type="molecule type" value="Genomic_DNA"/>
</dbReference>
<dbReference type="STRING" id="6945.B7P2T7"/>
<accession>B7P2T7</accession>
<dbReference type="Proteomes" id="UP000001555">
    <property type="component" value="Unassembled WGS sequence"/>
</dbReference>
<evidence type="ECO:0000313" key="5">
    <source>
        <dbReference type="EMBL" id="EEC00909.1"/>
    </source>
</evidence>
<name>B7P2T7_IXOSC</name>
<feature type="domain" description="Galactose-1-phosphate uridyl transferase N-terminal" evidence="4">
    <location>
        <begin position="1"/>
        <end position="42"/>
    </location>
</feature>
<dbReference type="EnsemblMetazoa" id="ISCW001815-RA">
    <property type="protein sequence ID" value="ISCW001815-PA"/>
    <property type="gene ID" value="ISCW001815"/>
</dbReference>
<proteinExistence type="predicted"/>
<evidence type="ECO:0000256" key="2">
    <source>
        <dbReference type="ARBA" id="ARBA00022695"/>
    </source>
</evidence>
<dbReference type="PANTHER" id="PTHR11943:SF1">
    <property type="entry name" value="GALACTOSE-1-PHOSPHATE URIDYLYLTRANSFERASE"/>
    <property type="match status" value="1"/>
</dbReference>
<dbReference type="Gene3D" id="3.30.428.10">
    <property type="entry name" value="HIT-like"/>
    <property type="match status" value="1"/>
</dbReference>
<keyword evidence="7" id="KW-1185">Reference proteome</keyword>